<dbReference type="Pfam" id="PF01546">
    <property type="entry name" value="Peptidase_M20"/>
    <property type="match status" value="1"/>
</dbReference>
<feature type="region of interest" description="Disordered" evidence="5">
    <location>
        <begin position="89"/>
        <end position="124"/>
    </location>
</feature>
<keyword evidence="4" id="KW-0862">Zinc</keyword>
<evidence type="ECO:0000313" key="7">
    <source>
        <dbReference type="EMBL" id="ELZ11626.1"/>
    </source>
</evidence>
<dbReference type="AlphaFoldDB" id="M0BL64"/>
<proteinExistence type="predicted"/>
<evidence type="ECO:0000256" key="3">
    <source>
        <dbReference type="ARBA" id="ARBA00022801"/>
    </source>
</evidence>
<dbReference type="GO" id="GO:0046872">
    <property type="term" value="F:metal ion binding"/>
    <property type="evidence" value="ECO:0007669"/>
    <property type="project" value="UniProtKB-KW"/>
</dbReference>
<evidence type="ECO:0000313" key="8">
    <source>
        <dbReference type="Proteomes" id="UP000011560"/>
    </source>
</evidence>
<dbReference type="InterPro" id="IPR011650">
    <property type="entry name" value="Peptidase_M20_dimer"/>
</dbReference>
<gene>
    <name evidence="7" type="ORF">C479_07176</name>
</gene>
<feature type="region of interest" description="Disordered" evidence="5">
    <location>
        <begin position="1"/>
        <end position="20"/>
    </location>
</feature>
<dbReference type="Proteomes" id="UP000011560">
    <property type="component" value="Unassembled WGS sequence"/>
</dbReference>
<feature type="domain" description="Peptidase M20 dimerisation" evidence="6">
    <location>
        <begin position="220"/>
        <end position="309"/>
    </location>
</feature>
<organism evidence="7 8">
    <name type="scientific">Halovivax asiaticus JCM 14624</name>
    <dbReference type="NCBI Taxonomy" id="1227490"/>
    <lineage>
        <taxon>Archaea</taxon>
        <taxon>Methanobacteriati</taxon>
        <taxon>Methanobacteriota</taxon>
        <taxon>Stenosarchaea group</taxon>
        <taxon>Halobacteria</taxon>
        <taxon>Halobacteriales</taxon>
        <taxon>Natrialbaceae</taxon>
        <taxon>Halovivax</taxon>
    </lineage>
</organism>
<comment type="cofactor">
    <cofactor evidence="1">
        <name>Zn(2+)</name>
        <dbReference type="ChEBI" id="CHEBI:29105"/>
    </cofactor>
</comment>
<dbReference type="PATRIC" id="fig|1227490.4.peg.1459"/>
<keyword evidence="2" id="KW-0479">Metal-binding</keyword>
<dbReference type="EMBL" id="AOIQ01000012">
    <property type="protein sequence ID" value="ELZ11626.1"/>
    <property type="molecule type" value="Genomic_DNA"/>
</dbReference>
<dbReference type="Pfam" id="PF07687">
    <property type="entry name" value="M20_dimer"/>
    <property type="match status" value="1"/>
</dbReference>
<dbReference type="InterPro" id="IPR036264">
    <property type="entry name" value="Bact_exopeptidase_dim_dom"/>
</dbReference>
<evidence type="ECO:0000256" key="1">
    <source>
        <dbReference type="ARBA" id="ARBA00001947"/>
    </source>
</evidence>
<sequence>MTDSPSDPAGSGGLNSDAVDGSAMTLVELTRELTAIPSHEDATAAGDFLEDWLRTETDATVTRDAVGNVVARRGDPDGGTLALVGHHDVVPPDESQLVKSGADGHETAEQDASGDGGSANGRGADEYVVTERDGRLYGRGTADMKGAVAAMALAFRDANVAADEDRANGRGQLVFASFVGEEIGGEGVRHAIDEGFAPDVAVVGEGSTNYSRSGVTDVAVAHKGRRASTITAHGEAAHASEPEAGTNAIYRASGAVDVVRELSATEVTIAGESLSGSVVVTEIDGGSAWNVVPDRCAITVDERTVPGERAPLDRVEAIEGVEWAVDQDLPPMACEDDEFADTVLDVARQVHEQRGESEPTHVTKPHATDAGWLADRAGTECVIVGPAEPGEAHTADESVSIDVLERCQAVYRDIASSWLTA</sequence>
<protein>
    <submittedName>
        <fullName evidence="7">Acetylornithine deacetylase/succinyldiaminopimelate desuccinylase-like deacylase</fullName>
    </submittedName>
</protein>
<dbReference type="SUPFAM" id="SSF53187">
    <property type="entry name" value="Zn-dependent exopeptidases"/>
    <property type="match status" value="1"/>
</dbReference>
<dbReference type="GO" id="GO:0016787">
    <property type="term" value="F:hydrolase activity"/>
    <property type="evidence" value="ECO:0007669"/>
    <property type="project" value="UniProtKB-KW"/>
</dbReference>
<evidence type="ECO:0000256" key="4">
    <source>
        <dbReference type="ARBA" id="ARBA00022833"/>
    </source>
</evidence>
<dbReference type="STRING" id="1227490.C479_07176"/>
<keyword evidence="8" id="KW-1185">Reference proteome</keyword>
<keyword evidence="3" id="KW-0378">Hydrolase</keyword>
<dbReference type="InterPro" id="IPR050072">
    <property type="entry name" value="Peptidase_M20A"/>
</dbReference>
<dbReference type="Gene3D" id="3.30.70.360">
    <property type="match status" value="1"/>
</dbReference>
<dbReference type="SUPFAM" id="SSF55031">
    <property type="entry name" value="Bacterial exopeptidase dimerisation domain"/>
    <property type="match status" value="1"/>
</dbReference>
<reference evidence="7 8" key="1">
    <citation type="journal article" date="2014" name="PLoS Genet.">
        <title>Phylogenetically driven sequencing of extremely halophilic archaea reveals strategies for static and dynamic osmo-response.</title>
        <authorList>
            <person name="Becker E.A."/>
            <person name="Seitzer P.M."/>
            <person name="Tritt A."/>
            <person name="Larsen D."/>
            <person name="Krusor M."/>
            <person name="Yao A.I."/>
            <person name="Wu D."/>
            <person name="Madern D."/>
            <person name="Eisen J.A."/>
            <person name="Darling A.E."/>
            <person name="Facciotti M.T."/>
        </authorList>
    </citation>
    <scope>NUCLEOTIDE SEQUENCE [LARGE SCALE GENOMIC DNA]</scope>
    <source>
        <strain evidence="7 8">JCM 14624</strain>
    </source>
</reference>
<dbReference type="InterPro" id="IPR001261">
    <property type="entry name" value="ArgE/DapE_CS"/>
</dbReference>
<comment type="caution">
    <text evidence="7">The sequence shown here is derived from an EMBL/GenBank/DDBJ whole genome shotgun (WGS) entry which is preliminary data.</text>
</comment>
<evidence type="ECO:0000259" key="6">
    <source>
        <dbReference type="Pfam" id="PF07687"/>
    </source>
</evidence>
<dbReference type="InterPro" id="IPR002933">
    <property type="entry name" value="Peptidase_M20"/>
</dbReference>
<dbReference type="Gene3D" id="3.40.630.10">
    <property type="entry name" value="Zn peptidases"/>
    <property type="match status" value="1"/>
</dbReference>
<evidence type="ECO:0000256" key="5">
    <source>
        <dbReference type="SAM" id="MobiDB-lite"/>
    </source>
</evidence>
<accession>M0BL64</accession>
<dbReference type="PROSITE" id="PS00758">
    <property type="entry name" value="ARGE_DAPE_CPG2_1"/>
    <property type="match status" value="1"/>
</dbReference>
<name>M0BL64_9EURY</name>
<dbReference type="PANTHER" id="PTHR43808">
    <property type="entry name" value="ACETYLORNITHINE DEACETYLASE"/>
    <property type="match status" value="1"/>
</dbReference>
<evidence type="ECO:0000256" key="2">
    <source>
        <dbReference type="ARBA" id="ARBA00022723"/>
    </source>
</evidence>